<keyword evidence="3" id="KW-1185">Reference proteome</keyword>
<dbReference type="SUPFAM" id="SSF54236">
    <property type="entry name" value="Ubiquitin-like"/>
    <property type="match status" value="1"/>
</dbReference>
<dbReference type="Pfam" id="PF00240">
    <property type="entry name" value="ubiquitin"/>
    <property type="match status" value="1"/>
</dbReference>
<dbReference type="GO" id="GO:0043130">
    <property type="term" value="F:ubiquitin binding"/>
    <property type="evidence" value="ECO:0007669"/>
    <property type="project" value="TreeGrafter"/>
</dbReference>
<comment type="caution">
    <text evidence="2">The sequence shown here is derived from an EMBL/GenBank/DDBJ whole genome shotgun (WGS) entry which is preliminary data.</text>
</comment>
<proteinExistence type="predicted"/>
<dbReference type="Proteomes" id="UP001454036">
    <property type="component" value="Unassembled WGS sequence"/>
</dbReference>
<protein>
    <recommendedName>
        <fullName evidence="1">Ubiquitin-like domain-containing protein</fullName>
    </recommendedName>
</protein>
<sequence length="122" mass="13763">MKVVVEILTRTLFYIQVENDATVLDLKRAIEAQEKHQHDRLILMFKGALTCIIMNKDDSPLTSYGVGDNSHIYLLFCPLPPPPHPHNDNDDGFLPHFLWNSLESMGSDQQHSPFTGSSGQSE</sequence>
<dbReference type="Gene3D" id="3.10.20.90">
    <property type="entry name" value="Phosphatidylinositol 3-kinase Catalytic Subunit, Chain A, domain 1"/>
    <property type="match status" value="1"/>
</dbReference>
<reference evidence="2 3" key="1">
    <citation type="submission" date="2024-01" db="EMBL/GenBank/DDBJ databases">
        <title>The complete chloroplast genome sequence of Lithospermum erythrorhizon: insights into the phylogenetic relationship among Boraginaceae species and the maternal lineages of purple gromwells.</title>
        <authorList>
            <person name="Okada T."/>
            <person name="Watanabe K."/>
        </authorList>
    </citation>
    <scope>NUCLEOTIDE SEQUENCE [LARGE SCALE GENOMIC DNA]</scope>
</reference>
<dbReference type="PROSITE" id="PS50053">
    <property type="entry name" value="UBIQUITIN_2"/>
    <property type="match status" value="1"/>
</dbReference>
<dbReference type="CDD" id="cd17039">
    <property type="entry name" value="Ubl_ubiquitin_like"/>
    <property type="match status" value="1"/>
</dbReference>
<dbReference type="EMBL" id="BAABME010018590">
    <property type="protein sequence ID" value="GAA0154355.1"/>
    <property type="molecule type" value="Genomic_DNA"/>
</dbReference>
<dbReference type="GO" id="GO:0043161">
    <property type="term" value="P:proteasome-mediated ubiquitin-dependent protein catabolic process"/>
    <property type="evidence" value="ECO:0007669"/>
    <property type="project" value="TreeGrafter"/>
</dbReference>
<evidence type="ECO:0000313" key="3">
    <source>
        <dbReference type="Proteomes" id="UP001454036"/>
    </source>
</evidence>
<dbReference type="AlphaFoldDB" id="A0AAV3PVJ8"/>
<evidence type="ECO:0000259" key="1">
    <source>
        <dbReference type="PROSITE" id="PS50053"/>
    </source>
</evidence>
<dbReference type="PANTHER" id="PTHR10621:SF61">
    <property type="entry name" value="UBIQUITIN FAMILY PROTEIN"/>
    <property type="match status" value="1"/>
</dbReference>
<feature type="domain" description="Ubiquitin-like" evidence="1">
    <location>
        <begin position="1"/>
        <end position="75"/>
    </location>
</feature>
<gene>
    <name evidence="2" type="ORF">LIER_37863</name>
</gene>
<dbReference type="GO" id="GO:0070628">
    <property type="term" value="F:proteasome binding"/>
    <property type="evidence" value="ECO:0007669"/>
    <property type="project" value="TreeGrafter"/>
</dbReference>
<dbReference type="GO" id="GO:0031593">
    <property type="term" value="F:polyubiquitin modification-dependent protein binding"/>
    <property type="evidence" value="ECO:0007669"/>
    <property type="project" value="TreeGrafter"/>
</dbReference>
<accession>A0AAV3PVJ8</accession>
<dbReference type="GO" id="GO:0005654">
    <property type="term" value="C:nucleoplasm"/>
    <property type="evidence" value="ECO:0007669"/>
    <property type="project" value="TreeGrafter"/>
</dbReference>
<dbReference type="InterPro" id="IPR029071">
    <property type="entry name" value="Ubiquitin-like_domsf"/>
</dbReference>
<dbReference type="PANTHER" id="PTHR10621">
    <property type="entry name" value="UV EXCISION REPAIR PROTEIN RAD23"/>
    <property type="match status" value="1"/>
</dbReference>
<dbReference type="InterPro" id="IPR000626">
    <property type="entry name" value="Ubiquitin-like_dom"/>
</dbReference>
<evidence type="ECO:0000313" key="2">
    <source>
        <dbReference type="EMBL" id="GAA0154355.1"/>
    </source>
</evidence>
<organism evidence="2 3">
    <name type="scientific">Lithospermum erythrorhizon</name>
    <name type="common">Purple gromwell</name>
    <name type="synonym">Lithospermum officinale var. erythrorhizon</name>
    <dbReference type="NCBI Taxonomy" id="34254"/>
    <lineage>
        <taxon>Eukaryota</taxon>
        <taxon>Viridiplantae</taxon>
        <taxon>Streptophyta</taxon>
        <taxon>Embryophyta</taxon>
        <taxon>Tracheophyta</taxon>
        <taxon>Spermatophyta</taxon>
        <taxon>Magnoliopsida</taxon>
        <taxon>eudicotyledons</taxon>
        <taxon>Gunneridae</taxon>
        <taxon>Pentapetalae</taxon>
        <taxon>asterids</taxon>
        <taxon>lamiids</taxon>
        <taxon>Boraginales</taxon>
        <taxon>Boraginaceae</taxon>
        <taxon>Boraginoideae</taxon>
        <taxon>Lithospermeae</taxon>
        <taxon>Lithospermum</taxon>
    </lineage>
</organism>
<name>A0AAV3PVJ8_LITER</name>
<dbReference type="GO" id="GO:0005829">
    <property type="term" value="C:cytosol"/>
    <property type="evidence" value="ECO:0007669"/>
    <property type="project" value="TreeGrafter"/>
</dbReference>